<evidence type="ECO:0000313" key="5">
    <source>
        <dbReference type="Proteomes" id="UP000317648"/>
    </source>
</evidence>
<feature type="region of interest" description="Disordered" evidence="2">
    <location>
        <begin position="204"/>
        <end position="232"/>
    </location>
</feature>
<sequence length="232" mass="26099" precursor="true">MLRQVWNWPLAAVVVVSLSTFAAAQGPPGRGGGFGGPLDLVRSDAVAAEIELVDDQKEQLQALNEELREEMRAQFQGFRDLSEDERTERFAQMRENFAKQREKTQEKLNNILLPHQVDRLRQIELQSRMRQGGASGVLRDNNLREKLGITDEQIERMQEAAEKAREEMTEKVAKLRKEAEDKVLNELTPTQRQQWEEMFGKQFEFPAPQGGFGGRRGGPGGAPGGRRGGGDN</sequence>
<dbReference type="EMBL" id="CP036433">
    <property type="protein sequence ID" value="QDU93335.1"/>
    <property type="molecule type" value="Genomic_DNA"/>
</dbReference>
<feature type="compositionally biased region" description="Gly residues" evidence="2">
    <location>
        <begin position="210"/>
        <end position="232"/>
    </location>
</feature>
<gene>
    <name evidence="4" type="ORF">Pla8534_11150</name>
</gene>
<keyword evidence="1" id="KW-0175">Coiled coil</keyword>
<feature type="coiled-coil region" evidence="1">
    <location>
        <begin position="147"/>
        <end position="185"/>
    </location>
</feature>
<dbReference type="OrthoDB" id="284538at2"/>
<accession>A0A518DNC1</accession>
<feature type="coiled-coil region" evidence="1">
    <location>
        <begin position="46"/>
        <end position="77"/>
    </location>
</feature>
<dbReference type="RefSeq" id="WP_145050055.1">
    <property type="nucleotide sequence ID" value="NZ_CP036433.1"/>
</dbReference>
<feature type="signal peptide" evidence="3">
    <location>
        <begin position="1"/>
        <end position="22"/>
    </location>
</feature>
<name>A0A518DNC1_9BACT</name>
<dbReference type="AlphaFoldDB" id="A0A518DNC1"/>
<keyword evidence="5" id="KW-1185">Reference proteome</keyword>
<organism evidence="4 5">
    <name type="scientific">Lignipirellula cremea</name>
    <dbReference type="NCBI Taxonomy" id="2528010"/>
    <lineage>
        <taxon>Bacteria</taxon>
        <taxon>Pseudomonadati</taxon>
        <taxon>Planctomycetota</taxon>
        <taxon>Planctomycetia</taxon>
        <taxon>Pirellulales</taxon>
        <taxon>Pirellulaceae</taxon>
        <taxon>Lignipirellula</taxon>
    </lineage>
</organism>
<evidence type="ECO:0000256" key="2">
    <source>
        <dbReference type="SAM" id="MobiDB-lite"/>
    </source>
</evidence>
<proteinExistence type="predicted"/>
<evidence type="ECO:0000256" key="1">
    <source>
        <dbReference type="SAM" id="Coils"/>
    </source>
</evidence>
<evidence type="ECO:0000256" key="3">
    <source>
        <dbReference type="SAM" id="SignalP"/>
    </source>
</evidence>
<protein>
    <submittedName>
        <fullName evidence="4">Periplasmic repressor CpxP</fullName>
    </submittedName>
</protein>
<keyword evidence="3" id="KW-0732">Signal</keyword>
<dbReference type="KEGG" id="lcre:Pla8534_11150"/>
<evidence type="ECO:0000313" key="4">
    <source>
        <dbReference type="EMBL" id="QDU93335.1"/>
    </source>
</evidence>
<feature type="chain" id="PRO_5022231989" evidence="3">
    <location>
        <begin position="23"/>
        <end position="232"/>
    </location>
</feature>
<dbReference type="Proteomes" id="UP000317648">
    <property type="component" value="Chromosome"/>
</dbReference>
<reference evidence="4 5" key="1">
    <citation type="submission" date="2019-02" db="EMBL/GenBank/DDBJ databases">
        <title>Deep-cultivation of Planctomycetes and their phenomic and genomic characterization uncovers novel biology.</title>
        <authorList>
            <person name="Wiegand S."/>
            <person name="Jogler M."/>
            <person name="Boedeker C."/>
            <person name="Pinto D."/>
            <person name="Vollmers J."/>
            <person name="Rivas-Marin E."/>
            <person name="Kohn T."/>
            <person name="Peeters S.H."/>
            <person name="Heuer A."/>
            <person name="Rast P."/>
            <person name="Oberbeckmann S."/>
            <person name="Bunk B."/>
            <person name="Jeske O."/>
            <person name="Meyerdierks A."/>
            <person name="Storesund J.E."/>
            <person name="Kallscheuer N."/>
            <person name="Luecker S."/>
            <person name="Lage O.M."/>
            <person name="Pohl T."/>
            <person name="Merkel B.J."/>
            <person name="Hornburger P."/>
            <person name="Mueller R.-W."/>
            <person name="Bruemmer F."/>
            <person name="Labrenz M."/>
            <person name="Spormann A.M."/>
            <person name="Op den Camp H."/>
            <person name="Overmann J."/>
            <person name="Amann R."/>
            <person name="Jetten M.S.M."/>
            <person name="Mascher T."/>
            <person name="Medema M.H."/>
            <person name="Devos D.P."/>
            <person name="Kaster A.-K."/>
            <person name="Ovreas L."/>
            <person name="Rohde M."/>
            <person name="Galperin M.Y."/>
            <person name="Jogler C."/>
        </authorList>
    </citation>
    <scope>NUCLEOTIDE SEQUENCE [LARGE SCALE GENOMIC DNA]</scope>
    <source>
        <strain evidence="4 5">Pla85_3_4</strain>
    </source>
</reference>